<name>A0A9D1PM50_9BACI</name>
<protein>
    <submittedName>
        <fullName evidence="2">PH domain-containing protein</fullName>
    </submittedName>
</protein>
<feature type="domain" description="Uncharacterized protein YyaB-like PH" evidence="1">
    <location>
        <begin position="1"/>
        <end position="65"/>
    </location>
</feature>
<dbReference type="Pfam" id="PF06713">
    <property type="entry name" value="bPH_4"/>
    <property type="match status" value="1"/>
</dbReference>
<dbReference type="GO" id="GO:0030153">
    <property type="term" value="P:bacteriocin immunity"/>
    <property type="evidence" value="ECO:0007669"/>
    <property type="project" value="InterPro"/>
</dbReference>
<reference evidence="2" key="2">
    <citation type="submission" date="2021-04" db="EMBL/GenBank/DDBJ databases">
        <authorList>
            <person name="Gilroy R."/>
        </authorList>
    </citation>
    <scope>NUCLEOTIDE SEQUENCE</scope>
    <source>
        <strain evidence="2">CHK169-2315</strain>
    </source>
</reference>
<evidence type="ECO:0000313" key="3">
    <source>
        <dbReference type="Proteomes" id="UP000823937"/>
    </source>
</evidence>
<dbReference type="AlphaFoldDB" id="A0A9D1PM50"/>
<sequence length="73" mass="8430">LYIVSGPFRTIVHIAKIRKIKPTKSLLSAPALSVDRLEIHYNKYDMVIVSPKEKNAFIRHLQSKNKSIEVEKK</sequence>
<dbReference type="InterPro" id="IPR009589">
    <property type="entry name" value="PH_YyaB-like"/>
</dbReference>
<reference evidence="2" key="1">
    <citation type="journal article" date="2021" name="PeerJ">
        <title>Extensive microbial diversity within the chicken gut microbiome revealed by metagenomics and culture.</title>
        <authorList>
            <person name="Gilroy R."/>
            <person name="Ravi A."/>
            <person name="Getino M."/>
            <person name="Pursley I."/>
            <person name="Horton D.L."/>
            <person name="Alikhan N.F."/>
            <person name="Baker D."/>
            <person name="Gharbi K."/>
            <person name="Hall N."/>
            <person name="Watson M."/>
            <person name="Adriaenssens E.M."/>
            <person name="Foster-Nyarko E."/>
            <person name="Jarju S."/>
            <person name="Secka A."/>
            <person name="Antonio M."/>
            <person name="Oren A."/>
            <person name="Chaudhuri R.R."/>
            <person name="La Ragione R."/>
            <person name="Hildebrand F."/>
            <person name="Pallen M.J."/>
        </authorList>
    </citation>
    <scope>NUCLEOTIDE SEQUENCE</scope>
    <source>
        <strain evidence="2">CHK169-2315</strain>
    </source>
</reference>
<organism evidence="2 3">
    <name type="scientific">Candidatus Pseudogracilibacillus intestinigallinarum</name>
    <dbReference type="NCBI Taxonomy" id="2838742"/>
    <lineage>
        <taxon>Bacteria</taxon>
        <taxon>Bacillati</taxon>
        <taxon>Bacillota</taxon>
        <taxon>Bacilli</taxon>
        <taxon>Bacillales</taxon>
        <taxon>Bacillaceae</taxon>
        <taxon>Pseudogracilibacillus</taxon>
    </lineage>
</organism>
<feature type="non-terminal residue" evidence="2">
    <location>
        <position position="1"/>
    </location>
</feature>
<evidence type="ECO:0000313" key="2">
    <source>
        <dbReference type="EMBL" id="HIV74602.1"/>
    </source>
</evidence>
<dbReference type="EMBL" id="DXHX01000087">
    <property type="protein sequence ID" value="HIV74602.1"/>
    <property type="molecule type" value="Genomic_DNA"/>
</dbReference>
<gene>
    <name evidence="2" type="ORF">H9895_05910</name>
</gene>
<dbReference type="Proteomes" id="UP000823937">
    <property type="component" value="Unassembled WGS sequence"/>
</dbReference>
<evidence type="ECO:0000259" key="1">
    <source>
        <dbReference type="Pfam" id="PF06713"/>
    </source>
</evidence>
<proteinExistence type="predicted"/>
<comment type="caution">
    <text evidence="2">The sequence shown here is derived from an EMBL/GenBank/DDBJ whole genome shotgun (WGS) entry which is preliminary data.</text>
</comment>
<accession>A0A9D1PM50</accession>